<evidence type="ECO:0000313" key="1">
    <source>
        <dbReference type="EMBL" id="ABY62888.1"/>
    </source>
</evidence>
<keyword evidence="2" id="KW-1185">Reference proteome</keyword>
<protein>
    <submittedName>
        <fullName evidence="1">Uncharacterized protein</fullName>
    </submittedName>
</protein>
<dbReference type="Proteomes" id="UP000002421">
    <property type="component" value="Segment"/>
</dbReference>
<gene>
    <name evidence="1" type="ORF">201phi2-1p055</name>
</gene>
<accession>B3FK30</accession>
<proteinExistence type="predicted"/>
<evidence type="ECO:0000313" key="2">
    <source>
        <dbReference type="Proteomes" id="UP000002421"/>
    </source>
</evidence>
<organismHost>
    <name type="scientific">Pseudomonas chlororaphis</name>
    <dbReference type="NCBI Taxonomy" id="587753"/>
</organismHost>
<dbReference type="EMBL" id="EU197055">
    <property type="protein sequence ID" value="ABY62888.1"/>
    <property type="molecule type" value="Genomic_DNA"/>
</dbReference>
<sequence>MFVSHCGTCWETPCTCPRYYKGRVPTEYELKQLSVEELKTLIANAQAIIEARDVKVTYSTTTTVDVGRLQNLRASLGHPITTPDED</sequence>
<organism evidence="1 2">
    <name type="scientific">Pseudomonas phage 201phi2-1</name>
    <name type="common">Pseudomonas chlororaphis phage 201phi2-1</name>
    <dbReference type="NCBI Taxonomy" id="198110"/>
    <lineage>
        <taxon>Viruses</taxon>
        <taxon>Duplodnaviria</taxon>
        <taxon>Heunggongvirae</taxon>
        <taxon>Uroviricota</taxon>
        <taxon>Caudoviricetes</taxon>
        <taxon>Chimalliviridae</taxon>
        <taxon>Serwervirus</taxon>
        <taxon>Serwervirus 201phi21</taxon>
    </lineage>
</organism>
<reference evidence="1 2" key="1">
    <citation type="journal article" date="2008" name="Virology">
        <title>Characterization of Pseudomonas chlororaphis myovirus 201varphi2-1 via genomic sequencing, mass spectrometry, and electron microscopy.</title>
        <authorList>
            <person name="Thomas J.A."/>
            <person name="Rolando M.R."/>
            <person name="Carroll C.A."/>
            <person name="Shen P.S."/>
            <person name="Belnap D.M."/>
            <person name="Weintraub S.T."/>
            <person name="Serwer P."/>
            <person name="Hardies S.C."/>
        </authorList>
    </citation>
    <scope>NUCLEOTIDE SEQUENCE</scope>
</reference>
<dbReference type="KEGG" id="vg:6372581"/>
<name>B3FK30_BP201</name>
<dbReference type="RefSeq" id="YP_001956780.1">
    <property type="nucleotide sequence ID" value="NC_010821.1"/>
</dbReference>